<feature type="transmembrane region" description="Helical" evidence="1">
    <location>
        <begin position="347"/>
        <end position="364"/>
    </location>
</feature>
<feature type="transmembrane region" description="Helical" evidence="1">
    <location>
        <begin position="12"/>
        <end position="32"/>
    </location>
</feature>
<evidence type="ECO:0000256" key="1">
    <source>
        <dbReference type="SAM" id="Phobius"/>
    </source>
</evidence>
<feature type="transmembrane region" description="Helical" evidence="1">
    <location>
        <begin position="376"/>
        <end position="397"/>
    </location>
</feature>
<gene>
    <name evidence="2" type="ORF">LCGC14_1394420</name>
</gene>
<protein>
    <submittedName>
        <fullName evidence="2">Uncharacterized protein</fullName>
    </submittedName>
</protein>
<comment type="caution">
    <text evidence="2">The sequence shown here is derived from an EMBL/GenBank/DDBJ whole genome shotgun (WGS) entry which is preliminary data.</text>
</comment>
<feature type="transmembrane region" description="Helical" evidence="1">
    <location>
        <begin position="170"/>
        <end position="193"/>
    </location>
</feature>
<feature type="transmembrane region" description="Helical" evidence="1">
    <location>
        <begin position="99"/>
        <end position="121"/>
    </location>
</feature>
<dbReference type="AlphaFoldDB" id="A0A0F9N0J9"/>
<evidence type="ECO:0000313" key="2">
    <source>
        <dbReference type="EMBL" id="KKM75022.1"/>
    </source>
</evidence>
<proteinExistence type="predicted"/>
<feature type="transmembrane region" description="Helical" evidence="1">
    <location>
        <begin position="127"/>
        <end position="149"/>
    </location>
</feature>
<dbReference type="EMBL" id="LAZR01009046">
    <property type="protein sequence ID" value="KKM75022.1"/>
    <property type="molecule type" value="Genomic_DNA"/>
</dbReference>
<feature type="transmembrane region" description="Helical" evidence="1">
    <location>
        <begin position="244"/>
        <end position="263"/>
    </location>
</feature>
<feature type="transmembrane region" description="Helical" evidence="1">
    <location>
        <begin position="312"/>
        <end position="332"/>
    </location>
</feature>
<organism evidence="2">
    <name type="scientific">marine sediment metagenome</name>
    <dbReference type="NCBI Taxonomy" id="412755"/>
    <lineage>
        <taxon>unclassified sequences</taxon>
        <taxon>metagenomes</taxon>
        <taxon>ecological metagenomes</taxon>
    </lineage>
</organism>
<accession>A0A0F9N0J9</accession>
<feature type="transmembrane region" description="Helical" evidence="1">
    <location>
        <begin position="283"/>
        <end position="303"/>
    </location>
</feature>
<keyword evidence="1" id="KW-0472">Membrane</keyword>
<keyword evidence="1" id="KW-1133">Transmembrane helix</keyword>
<feature type="transmembrane region" description="Helical" evidence="1">
    <location>
        <begin position="199"/>
        <end position="232"/>
    </location>
</feature>
<keyword evidence="1" id="KW-0812">Transmembrane</keyword>
<name>A0A0F9N0J9_9ZZZZ</name>
<sequence>MRVGLVGTAGRVLAVSLGLAFLNAVVVLPLFAGEYSQYMGSIEASRLGEARFIDENWPYAGWNPLSYLGFPFHLFYTPLLPYLVAAIHRLPLVLSTAAAYRLITAFAYVLGPVTLYLFVRYLTKRDLTAVLAALAYSLMPSFVYLIGGVRSDTPAGLFGHAPWRLIVMTWYGEGPHIAALTLTPLAVLFFLRALKKPTFAGYVIAALALAAIALTNWIALFAVVLILAVVLFSEMLLGEPGRKLISAFAVAAIAYGLSAFWLNLSFVKASLAFGNPSGTALDYNPVLLLSVSAPLAGICYLMFSGKPQRQKLFIPAAWFAIFAVIVFGWYQFDLNLVPQPNRYAPELNMAAVILGAMLVTVVYDRFRSNAADLGKAAAPALVAVAVAAIVIISLPFLRAAWDATRASADISRTTEYQVARWLEDNTAGARVYATGTHAFWLNAFASVPQVRGGHDGGAVNPWWDHVVYQINHGADGELAVMWAKALNVRYIVVNFPDSEVVYQDFAHPHKFDGLLPERFSYGGDTVYEVPTASPEPVQVVNLSRFQALPPIEDVLDRDGLEAYVQAVEASEGVDPADVKADGPGRMTITADLAPGQGLLVRTTYHRGWTARAEGTKVARPPKPRPLPKVAAARVVRASEVGK</sequence>
<feature type="transmembrane region" description="Helical" evidence="1">
    <location>
        <begin position="65"/>
        <end position="87"/>
    </location>
</feature>
<reference evidence="2" key="1">
    <citation type="journal article" date="2015" name="Nature">
        <title>Complex archaea that bridge the gap between prokaryotes and eukaryotes.</title>
        <authorList>
            <person name="Spang A."/>
            <person name="Saw J.H."/>
            <person name="Jorgensen S.L."/>
            <person name="Zaremba-Niedzwiedzka K."/>
            <person name="Martijn J."/>
            <person name="Lind A.E."/>
            <person name="van Eijk R."/>
            <person name="Schleper C."/>
            <person name="Guy L."/>
            <person name="Ettema T.J."/>
        </authorList>
    </citation>
    <scope>NUCLEOTIDE SEQUENCE</scope>
</reference>